<dbReference type="PANTHER" id="PTHR10828">
    <property type="entry name" value="M-PHASE INDUCER PHOSPHATASE DUAL SPECIFICITY PHOSPHATASE CDC25"/>
    <property type="match status" value="1"/>
</dbReference>
<dbReference type="SMART" id="SM00450">
    <property type="entry name" value="RHOD"/>
    <property type="match status" value="1"/>
</dbReference>
<dbReference type="Proteomes" id="UP001306508">
    <property type="component" value="Unassembled WGS sequence"/>
</dbReference>
<dbReference type="InterPro" id="IPR036873">
    <property type="entry name" value="Rhodanese-like_dom_sf"/>
</dbReference>
<accession>A0AAN7WHQ9</accession>
<dbReference type="GO" id="GO:0005634">
    <property type="term" value="C:nucleus"/>
    <property type="evidence" value="ECO:0007669"/>
    <property type="project" value="TreeGrafter"/>
</dbReference>
<dbReference type="PROSITE" id="PS50206">
    <property type="entry name" value="RHODANESE_3"/>
    <property type="match status" value="1"/>
</dbReference>
<protein>
    <recommendedName>
        <fullName evidence="1">Rhodanese domain-containing protein</fullName>
    </recommendedName>
</protein>
<dbReference type="GO" id="GO:0004725">
    <property type="term" value="F:protein tyrosine phosphatase activity"/>
    <property type="evidence" value="ECO:0007669"/>
    <property type="project" value="TreeGrafter"/>
</dbReference>
<dbReference type="SUPFAM" id="SSF52821">
    <property type="entry name" value="Rhodanese/Cell cycle control phosphatase"/>
    <property type="match status" value="1"/>
</dbReference>
<dbReference type="Gene3D" id="3.40.250.10">
    <property type="entry name" value="Rhodanese-like domain"/>
    <property type="match status" value="1"/>
</dbReference>
<name>A0AAN7WHQ9_9SACH</name>
<gene>
    <name evidence="2" type="ORF">RI543_004099</name>
</gene>
<dbReference type="AlphaFoldDB" id="A0AAN7WHQ9"/>
<reference evidence="3" key="1">
    <citation type="submission" date="2023-07" db="EMBL/GenBank/DDBJ databases">
        <title>A draft genome of Kazachstania heterogenica Y-27499.</title>
        <authorList>
            <person name="Donic C."/>
            <person name="Kralova J.S."/>
            <person name="Fidel L."/>
            <person name="Ben-Dor S."/>
            <person name="Jung S."/>
        </authorList>
    </citation>
    <scope>NUCLEOTIDE SEQUENCE [LARGE SCALE GENOMIC DNA]</scope>
    <source>
        <strain evidence="3">Y27499</strain>
    </source>
</reference>
<dbReference type="EMBL" id="JAWIZZ010000053">
    <property type="protein sequence ID" value="KAK5778434.1"/>
    <property type="molecule type" value="Genomic_DNA"/>
</dbReference>
<keyword evidence="3" id="KW-1185">Reference proteome</keyword>
<sequence length="147" mass="17125">MSVADLRYINASELYQWIQKGHTTLLHEPFQVIDVRGSDYVGGHIVGGWHRPYKQMSHHPELLDQLLEDLRNLATSSNEKCVNAIFHCAQSQQRGPSAALKLLRIMNKNDREHIRVWILRGGFNHWQDQYGDNSSVTEDYQPDLWSW</sequence>
<comment type="caution">
    <text evidence="2">The sequence shown here is derived from an EMBL/GenBank/DDBJ whole genome shotgun (WGS) entry which is preliminary data.</text>
</comment>
<evidence type="ECO:0000313" key="2">
    <source>
        <dbReference type="EMBL" id="KAK5778434.1"/>
    </source>
</evidence>
<feature type="domain" description="Rhodanese" evidence="1">
    <location>
        <begin position="26"/>
        <end position="135"/>
    </location>
</feature>
<evidence type="ECO:0000313" key="3">
    <source>
        <dbReference type="Proteomes" id="UP001306508"/>
    </source>
</evidence>
<dbReference type="Pfam" id="PF00581">
    <property type="entry name" value="Rhodanese"/>
    <property type="match status" value="1"/>
</dbReference>
<dbReference type="InterPro" id="IPR001763">
    <property type="entry name" value="Rhodanese-like_dom"/>
</dbReference>
<dbReference type="PANTHER" id="PTHR10828:SF38">
    <property type="entry name" value="ARSENICAL-RESISTANCE PROTEIN 2-RELATED"/>
    <property type="match status" value="1"/>
</dbReference>
<evidence type="ECO:0000259" key="1">
    <source>
        <dbReference type="PROSITE" id="PS50206"/>
    </source>
</evidence>
<organism evidence="2 3">
    <name type="scientific">Arxiozyma heterogenica</name>
    <dbReference type="NCBI Taxonomy" id="278026"/>
    <lineage>
        <taxon>Eukaryota</taxon>
        <taxon>Fungi</taxon>
        <taxon>Dikarya</taxon>
        <taxon>Ascomycota</taxon>
        <taxon>Saccharomycotina</taxon>
        <taxon>Saccharomycetes</taxon>
        <taxon>Saccharomycetales</taxon>
        <taxon>Saccharomycetaceae</taxon>
        <taxon>Arxiozyma</taxon>
    </lineage>
</organism>
<dbReference type="GO" id="GO:0005737">
    <property type="term" value="C:cytoplasm"/>
    <property type="evidence" value="ECO:0007669"/>
    <property type="project" value="TreeGrafter"/>
</dbReference>
<proteinExistence type="predicted"/>